<organism evidence="2 3">
    <name type="scientific">Draconibacterium orientale</name>
    <dbReference type="NCBI Taxonomy" id="1168034"/>
    <lineage>
        <taxon>Bacteria</taxon>
        <taxon>Pseudomonadati</taxon>
        <taxon>Bacteroidota</taxon>
        <taxon>Bacteroidia</taxon>
        <taxon>Marinilabiliales</taxon>
        <taxon>Prolixibacteraceae</taxon>
        <taxon>Draconibacterium</taxon>
    </lineage>
</organism>
<keyword evidence="1" id="KW-0472">Membrane</keyword>
<feature type="transmembrane region" description="Helical" evidence="1">
    <location>
        <begin position="165"/>
        <end position="188"/>
    </location>
</feature>
<dbReference type="AlphaFoldDB" id="A0A1I0J6V1"/>
<evidence type="ECO:0000256" key="1">
    <source>
        <dbReference type="SAM" id="Phobius"/>
    </source>
</evidence>
<feature type="transmembrane region" description="Helical" evidence="1">
    <location>
        <begin position="296"/>
        <end position="313"/>
    </location>
</feature>
<dbReference type="Pfam" id="PF14897">
    <property type="entry name" value="EpsG"/>
    <property type="match status" value="1"/>
</dbReference>
<reference evidence="2 3" key="1">
    <citation type="submission" date="2016-10" db="EMBL/GenBank/DDBJ databases">
        <authorList>
            <person name="de Groot N.N."/>
        </authorList>
    </citation>
    <scope>NUCLEOTIDE SEQUENCE [LARGE SCALE GENOMIC DNA]</scope>
    <source>
        <strain evidence="2 3">DSM 25947</strain>
    </source>
</reference>
<name>A0A1I0J6V1_9BACT</name>
<feature type="transmembrane region" description="Helical" evidence="1">
    <location>
        <begin position="269"/>
        <end position="290"/>
    </location>
</feature>
<feature type="transmembrane region" description="Helical" evidence="1">
    <location>
        <begin position="28"/>
        <end position="47"/>
    </location>
</feature>
<evidence type="ECO:0000313" key="2">
    <source>
        <dbReference type="EMBL" id="SEU05578.1"/>
    </source>
</evidence>
<keyword evidence="1" id="KW-1133">Transmembrane helix</keyword>
<feature type="transmembrane region" description="Helical" evidence="1">
    <location>
        <begin position="325"/>
        <end position="342"/>
    </location>
</feature>
<feature type="transmembrane region" description="Helical" evidence="1">
    <location>
        <begin position="120"/>
        <end position="136"/>
    </location>
</feature>
<dbReference type="OrthoDB" id="1100759at2"/>
<sequence length="380" mass="45391">MIYLLILIYSLTLSFVYDFGNLRIGKKMNLLIVFMVLVSLSGFRYRIGGDSYFYIKMYEYLPTLPELSSIELGVSKLQPLWLLLNAISRTISPDFFVFQLLHALIVNSIIFYFFRKYTKYVFTAVLLYFIGFYGYFNFEILRESLAICVFLLSLEFFVKKKWLRYYVLVFVAFGFHYSAILLFILPLLKRIPINFFSILIIIVIGAFLNTFFLSFINSLSGNNGFFMSLENYGDYNYTIWGLVGIIVLYVLYPFIVMNASTNFLNIKNSLYPFLRFFILIGAFCSLFYIFFRFRNYFTPIFFVFLTEVVHSIFRNKKIKEFRKIISFLILFFFAFMHSYKYFSDTSEKVDSSRWYSLWYPYNSIFDKDTDPTRERLFNEL</sequence>
<feature type="transmembrane region" description="Helical" evidence="1">
    <location>
        <begin position="237"/>
        <end position="257"/>
    </location>
</feature>
<keyword evidence="1" id="KW-0812">Transmembrane</keyword>
<proteinExistence type="predicted"/>
<feature type="transmembrane region" description="Helical" evidence="1">
    <location>
        <begin position="95"/>
        <end position="114"/>
    </location>
</feature>
<dbReference type="Proteomes" id="UP000181981">
    <property type="component" value="Unassembled WGS sequence"/>
</dbReference>
<feature type="transmembrane region" description="Helical" evidence="1">
    <location>
        <begin position="195"/>
        <end position="217"/>
    </location>
</feature>
<evidence type="ECO:0000313" key="3">
    <source>
        <dbReference type="Proteomes" id="UP000181981"/>
    </source>
</evidence>
<gene>
    <name evidence="2" type="ORF">SAMN05444285_13827</name>
</gene>
<dbReference type="EMBL" id="FOHT01000038">
    <property type="protein sequence ID" value="SEU05578.1"/>
    <property type="molecule type" value="Genomic_DNA"/>
</dbReference>
<accession>A0A1I0J6V1</accession>
<protein>
    <submittedName>
        <fullName evidence="2">EpsG family protein</fullName>
    </submittedName>
</protein>
<dbReference type="InterPro" id="IPR049458">
    <property type="entry name" value="EpsG-like"/>
</dbReference>